<dbReference type="AlphaFoldDB" id="A0A812VKZ4"/>
<keyword evidence="3" id="KW-1185">Reference proteome</keyword>
<organism evidence="2 3">
    <name type="scientific">Symbiodinium pilosum</name>
    <name type="common">Dinoflagellate</name>
    <dbReference type="NCBI Taxonomy" id="2952"/>
    <lineage>
        <taxon>Eukaryota</taxon>
        <taxon>Sar</taxon>
        <taxon>Alveolata</taxon>
        <taxon>Dinophyceae</taxon>
        <taxon>Suessiales</taxon>
        <taxon>Symbiodiniaceae</taxon>
        <taxon>Symbiodinium</taxon>
    </lineage>
</organism>
<feature type="transmembrane region" description="Helical" evidence="1">
    <location>
        <begin position="249"/>
        <end position="272"/>
    </location>
</feature>
<name>A0A812VKZ4_SYMPI</name>
<keyword evidence="1" id="KW-1133">Transmembrane helix</keyword>
<evidence type="ECO:0000313" key="3">
    <source>
        <dbReference type="Proteomes" id="UP000649617"/>
    </source>
</evidence>
<evidence type="ECO:0000313" key="2">
    <source>
        <dbReference type="EMBL" id="CAE7624698.1"/>
    </source>
</evidence>
<comment type="caution">
    <text evidence="2">The sequence shown here is derived from an EMBL/GenBank/DDBJ whole genome shotgun (WGS) entry which is preliminary data.</text>
</comment>
<gene>
    <name evidence="2" type="primary">kgd2</name>
    <name evidence="2" type="ORF">SPIL2461_LOCUS16352</name>
</gene>
<evidence type="ECO:0000256" key="1">
    <source>
        <dbReference type="SAM" id="Phobius"/>
    </source>
</evidence>
<reference evidence="2" key="1">
    <citation type="submission" date="2021-02" db="EMBL/GenBank/DDBJ databases">
        <authorList>
            <person name="Dougan E. K."/>
            <person name="Rhodes N."/>
            <person name="Thang M."/>
            <person name="Chan C."/>
        </authorList>
    </citation>
    <scope>NUCLEOTIDE SEQUENCE</scope>
</reference>
<keyword evidence="1" id="KW-0812">Transmembrane</keyword>
<proteinExistence type="predicted"/>
<sequence length="297" mass="33289">MSVWAQFTNYVDVYGDLNADQFSGGSRPYFGDRISAFDQLLSALSPGQAVIQKVDNLLSLLKCAAQMRFPIYQQNFWRRQKIMERCWSGSAEPFPPDSPKMDLDTVASTRTKELTKALHSGGLPTEALTRGYSRVLLQVVLPADIANDLAYISTDWQNKSGLPPGHEHEEWAGVSFLEAYSKLKNTGEGDGFTARVLLRRAPFYTWDTVELTAYSQVFLDEDFMEFAESILNDIRGYVLGTPQATHSHWHFLEILGVVVLFLAGLVVLSIFLRYRQPRPSSTEAPARDVELQPAGSL</sequence>
<keyword evidence="1" id="KW-0472">Membrane</keyword>
<protein>
    <submittedName>
        <fullName evidence="2">Kgd2 protein</fullName>
    </submittedName>
</protein>
<accession>A0A812VKZ4</accession>
<dbReference type="OrthoDB" id="414505at2759"/>
<dbReference type="Proteomes" id="UP000649617">
    <property type="component" value="Unassembled WGS sequence"/>
</dbReference>
<dbReference type="EMBL" id="CAJNIZ010042469">
    <property type="protein sequence ID" value="CAE7624698.1"/>
    <property type="molecule type" value="Genomic_DNA"/>
</dbReference>